<feature type="chain" id="PRO_5036674278" description="Lipoprotein" evidence="1">
    <location>
        <begin position="21"/>
        <end position="289"/>
    </location>
</feature>
<evidence type="ECO:0008006" key="4">
    <source>
        <dbReference type="Google" id="ProtNLM"/>
    </source>
</evidence>
<keyword evidence="1" id="KW-0732">Signal</keyword>
<accession>A0A917J8F3</accession>
<dbReference type="PROSITE" id="PS51257">
    <property type="entry name" value="PROKAR_LIPOPROTEIN"/>
    <property type="match status" value="1"/>
</dbReference>
<name>A0A917J8F3_9SPHI</name>
<evidence type="ECO:0000256" key="1">
    <source>
        <dbReference type="SAM" id="SignalP"/>
    </source>
</evidence>
<gene>
    <name evidence="2" type="ORF">GCM10011425_16280</name>
</gene>
<evidence type="ECO:0000313" key="3">
    <source>
        <dbReference type="Proteomes" id="UP000662074"/>
    </source>
</evidence>
<reference evidence="2" key="1">
    <citation type="journal article" date="2014" name="Int. J. Syst. Evol. Microbiol.">
        <title>Complete genome sequence of Corynebacterium casei LMG S-19264T (=DSM 44701T), isolated from a smear-ripened cheese.</title>
        <authorList>
            <consortium name="US DOE Joint Genome Institute (JGI-PGF)"/>
            <person name="Walter F."/>
            <person name="Albersmeier A."/>
            <person name="Kalinowski J."/>
            <person name="Ruckert C."/>
        </authorList>
    </citation>
    <scope>NUCLEOTIDE SEQUENCE</scope>
    <source>
        <strain evidence="2">CCM 8711</strain>
    </source>
</reference>
<reference evidence="2" key="2">
    <citation type="submission" date="2020-09" db="EMBL/GenBank/DDBJ databases">
        <authorList>
            <person name="Sun Q."/>
            <person name="Sedlacek I."/>
        </authorList>
    </citation>
    <scope>NUCLEOTIDE SEQUENCE</scope>
    <source>
        <strain evidence="2">CCM 8711</strain>
    </source>
</reference>
<proteinExistence type="predicted"/>
<dbReference type="EMBL" id="BMDO01000003">
    <property type="protein sequence ID" value="GGI50416.1"/>
    <property type="molecule type" value="Genomic_DNA"/>
</dbReference>
<organism evidence="2 3">
    <name type="scientific">Mucilaginibacter galii</name>
    <dbReference type="NCBI Taxonomy" id="2005073"/>
    <lineage>
        <taxon>Bacteria</taxon>
        <taxon>Pseudomonadati</taxon>
        <taxon>Bacteroidota</taxon>
        <taxon>Sphingobacteriia</taxon>
        <taxon>Sphingobacteriales</taxon>
        <taxon>Sphingobacteriaceae</taxon>
        <taxon>Mucilaginibacter</taxon>
    </lineage>
</organism>
<protein>
    <recommendedName>
        <fullName evidence="4">Lipoprotein</fullName>
    </recommendedName>
</protein>
<dbReference type="AlphaFoldDB" id="A0A917J8F3"/>
<dbReference type="Proteomes" id="UP000662074">
    <property type="component" value="Unassembled WGS sequence"/>
</dbReference>
<comment type="caution">
    <text evidence="2">The sequence shown here is derived from an EMBL/GenBank/DDBJ whole genome shotgun (WGS) entry which is preliminary data.</text>
</comment>
<sequence>MKMKKLNIILASLFCASLLGSCKIGGLEFQKDFKYKPGQPTDAHINKSALQYLRDRGKTPVVANDTVFKYMQLGLEYAGLDPAEYEKAGRTFIFLSNNAVRVLPTTSSTVNGQTVVRTTSNIPTAGFWFEFQILDKNPDGSQKYAADGITPITHPATSWNEYSPQTVKNYFLSLIGQGDLGFSTLNNANQSLTSILPVGTVAGKESKLGFFVSSPTPNYNISGNRTIAYDYVNNTGKGFDPESKFNLKVTNADFSPMVFNDNANVATGGLLATNGQIHVVAVTAFPSRY</sequence>
<feature type="signal peptide" evidence="1">
    <location>
        <begin position="1"/>
        <end position="20"/>
    </location>
</feature>
<keyword evidence="3" id="KW-1185">Reference proteome</keyword>
<evidence type="ECO:0000313" key="2">
    <source>
        <dbReference type="EMBL" id="GGI50416.1"/>
    </source>
</evidence>